<keyword evidence="2" id="KW-1185">Reference proteome</keyword>
<protein>
    <submittedName>
        <fullName evidence="1">Uncharacterized protein</fullName>
    </submittedName>
</protein>
<name>A0A0K1RWH2_9CHRO</name>
<proteinExistence type="predicted"/>
<gene>
    <name evidence="1" type="ORF">VL20_956</name>
</gene>
<dbReference type="KEGG" id="mpk:VL20_956"/>
<dbReference type="AlphaFoldDB" id="A0A0K1RWH2"/>
<reference evidence="1 2" key="1">
    <citation type="journal article" date="2016" name="Stand. Genomic Sci.">
        <title>Complete genome sequence and genomic characterization of Microcystis panniformis FACHB 1757 by third-generation sequencing.</title>
        <authorList>
            <person name="Zhang J.Y."/>
            <person name="Guan R."/>
            <person name="Zhang H.J."/>
            <person name="Li H."/>
            <person name="Xiao P."/>
            <person name="Yu G.L."/>
            <person name="Du L."/>
            <person name="Cao D.M."/>
            <person name="Zhu B.C."/>
            <person name="Li R.H."/>
            <person name="Lu Z.H."/>
        </authorList>
    </citation>
    <scope>NUCLEOTIDE SEQUENCE [LARGE SCALE GENOMIC DNA]</scope>
    <source>
        <strain evidence="1 2">FACHB-1757</strain>
    </source>
</reference>
<dbReference type="Proteomes" id="UP000068167">
    <property type="component" value="Chromosome"/>
</dbReference>
<organism evidence="1 2">
    <name type="scientific">Microcystis panniformis FACHB-1757</name>
    <dbReference type="NCBI Taxonomy" id="1638788"/>
    <lineage>
        <taxon>Bacteria</taxon>
        <taxon>Bacillati</taxon>
        <taxon>Cyanobacteriota</taxon>
        <taxon>Cyanophyceae</taxon>
        <taxon>Oscillatoriophycideae</taxon>
        <taxon>Chroococcales</taxon>
        <taxon>Microcystaceae</taxon>
        <taxon>Microcystis</taxon>
    </lineage>
</organism>
<evidence type="ECO:0000313" key="2">
    <source>
        <dbReference type="Proteomes" id="UP000068167"/>
    </source>
</evidence>
<evidence type="ECO:0000313" key="1">
    <source>
        <dbReference type="EMBL" id="AKV66145.1"/>
    </source>
</evidence>
<accession>A0A0K1RWH2</accession>
<sequence length="63" mass="7429">MFSVFSWDYLSSWFIYGFGWAISHLEVFHGGRLWPRKIIEEIMTLSAIVGILRLELTVNLPRK</sequence>
<dbReference type="EMBL" id="CP011339">
    <property type="protein sequence ID" value="AKV66145.1"/>
    <property type="molecule type" value="Genomic_DNA"/>
</dbReference>